<keyword evidence="1" id="KW-0812">Transmembrane</keyword>
<dbReference type="InterPro" id="IPR025857">
    <property type="entry name" value="MacB_PCD"/>
</dbReference>
<keyword evidence="1" id="KW-1133">Transmembrane helix</keyword>
<dbReference type="STRING" id="756272.Plabr_2697"/>
<dbReference type="OrthoDB" id="9784014at2"/>
<sequence length="388" mass="42593">MRGLTYLAWQYLRYHRTRTLLLVFSISLCCALPVAIRWATSDIERLLLRRAESVPYVVGRPGSPLDLVLSSLYFKPQPLDDLQYSDFDTLDPDDLVLAIPLHLKHSSQKQPIVGTTLGYFRLLNREIADGTLPRRIGDCVLGADVAARLQLSPGDRLLSDGTSFLNPAGQLPLNMRVTGILARTGQADDDVIFADIKTSWLMDGIGHGHTADVSESAILHQDDGGVTLGANVENYLEVTDENASSFHFHGNNSEFPLTSILVFPRDERSAVIWEGRQLERSDVQTVIPLVVVEELLRMLVNLQFAIDIATGLLGAALLLLLILLLALSTQLRASELQTLQAIGAGRAVRWKLILLDVGLVFVAAIPLTAILVLGMQIVGRSLLIQLVL</sequence>
<organism evidence="3 4">
    <name type="scientific">Rubinisphaera brasiliensis (strain ATCC 49424 / DSM 5305 / JCM 21570 / IAM 15109 / NBRC 103401 / IFAM 1448)</name>
    <name type="common">Planctomyces brasiliensis</name>
    <dbReference type="NCBI Taxonomy" id="756272"/>
    <lineage>
        <taxon>Bacteria</taxon>
        <taxon>Pseudomonadati</taxon>
        <taxon>Planctomycetota</taxon>
        <taxon>Planctomycetia</taxon>
        <taxon>Planctomycetales</taxon>
        <taxon>Planctomycetaceae</taxon>
        <taxon>Rubinisphaera</taxon>
    </lineage>
</organism>
<keyword evidence="4" id="KW-1185">Reference proteome</keyword>
<feature type="transmembrane region" description="Helical" evidence="1">
    <location>
        <begin position="20"/>
        <end position="40"/>
    </location>
</feature>
<dbReference type="PANTHER" id="PTHR43738">
    <property type="entry name" value="ABC TRANSPORTER, MEMBRANE PROTEIN"/>
    <property type="match status" value="1"/>
</dbReference>
<dbReference type="AlphaFoldDB" id="F0SRY1"/>
<feature type="domain" description="MacB-like periplasmic core" evidence="2">
    <location>
        <begin position="79"/>
        <end position="199"/>
    </location>
</feature>
<evidence type="ECO:0000313" key="4">
    <source>
        <dbReference type="Proteomes" id="UP000006860"/>
    </source>
</evidence>
<dbReference type="Pfam" id="PF12704">
    <property type="entry name" value="MacB_PCD"/>
    <property type="match status" value="1"/>
</dbReference>
<reference evidence="4" key="1">
    <citation type="submission" date="2011-02" db="EMBL/GenBank/DDBJ databases">
        <title>The complete genome of Planctomyces brasiliensis DSM 5305.</title>
        <authorList>
            <person name="Lucas S."/>
            <person name="Copeland A."/>
            <person name="Lapidus A."/>
            <person name="Bruce D."/>
            <person name="Goodwin L."/>
            <person name="Pitluck S."/>
            <person name="Kyrpides N."/>
            <person name="Mavromatis K."/>
            <person name="Pagani I."/>
            <person name="Ivanova N."/>
            <person name="Ovchinnikova G."/>
            <person name="Lu M."/>
            <person name="Detter J.C."/>
            <person name="Han C."/>
            <person name="Land M."/>
            <person name="Hauser L."/>
            <person name="Markowitz V."/>
            <person name="Cheng J.-F."/>
            <person name="Hugenholtz P."/>
            <person name="Woyke T."/>
            <person name="Wu D."/>
            <person name="Tindall B."/>
            <person name="Pomrenke H.G."/>
            <person name="Brambilla E."/>
            <person name="Klenk H.-P."/>
            <person name="Eisen J.A."/>
        </authorList>
    </citation>
    <scope>NUCLEOTIDE SEQUENCE [LARGE SCALE GENOMIC DNA]</scope>
    <source>
        <strain evidence="4">ATCC 49424 / DSM 5305 / JCM 21570 / NBRC 103401 / IFAM 1448</strain>
    </source>
</reference>
<evidence type="ECO:0000259" key="2">
    <source>
        <dbReference type="Pfam" id="PF12704"/>
    </source>
</evidence>
<gene>
    <name evidence="3" type="ordered locus">Plabr_2697</name>
</gene>
<dbReference type="HOGENOM" id="CLU_717238_0_0_0"/>
<dbReference type="Proteomes" id="UP000006860">
    <property type="component" value="Chromosome"/>
</dbReference>
<keyword evidence="1" id="KW-0472">Membrane</keyword>
<evidence type="ECO:0000313" key="3">
    <source>
        <dbReference type="EMBL" id="ADY60297.1"/>
    </source>
</evidence>
<evidence type="ECO:0000256" key="1">
    <source>
        <dbReference type="SAM" id="Phobius"/>
    </source>
</evidence>
<dbReference type="EMBL" id="CP002546">
    <property type="protein sequence ID" value="ADY60297.1"/>
    <property type="molecule type" value="Genomic_DNA"/>
</dbReference>
<feature type="transmembrane region" description="Helical" evidence="1">
    <location>
        <begin position="348"/>
        <end position="373"/>
    </location>
</feature>
<name>F0SRY1_RUBBR</name>
<dbReference type="InterPro" id="IPR051125">
    <property type="entry name" value="ABC-4/HrtB_transporter"/>
</dbReference>
<feature type="transmembrane region" description="Helical" evidence="1">
    <location>
        <begin position="304"/>
        <end position="328"/>
    </location>
</feature>
<proteinExistence type="predicted"/>
<dbReference type="eggNOG" id="COG0577">
    <property type="taxonomic scope" value="Bacteria"/>
</dbReference>
<dbReference type="PANTHER" id="PTHR43738:SF2">
    <property type="entry name" value="ABC TRANSPORTER PERMEASE"/>
    <property type="match status" value="1"/>
</dbReference>
<dbReference type="RefSeq" id="WP_013629021.1">
    <property type="nucleotide sequence ID" value="NC_015174.1"/>
</dbReference>
<accession>F0SRY1</accession>
<dbReference type="KEGG" id="pbs:Plabr_2697"/>
<protein>
    <recommendedName>
        <fullName evidence="2">MacB-like periplasmic core domain-containing protein</fullName>
    </recommendedName>
</protein>